<dbReference type="SMART" id="SM00543">
    <property type="entry name" value="MIF4G"/>
    <property type="match status" value="1"/>
</dbReference>
<evidence type="ECO:0000256" key="4">
    <source>
        <dbReference type="SAM" id="Coils"/>
    </source>
</evidence>
<sequence length="1388" mass="156177">MLPVANLHLRDLYETTVEFFALRSSPRPSAPVSIDDSDSDHHYISLTPRDLSPVPDPIDRLQRECADLRLKLRAAQRSHCPRACSCRSLGASAAACTLYAMRREHDTAKSELHRTQLEFARLEERYKLLEKTLKDTRELLRAREVEVDTLRKDRDKLIVDRFSKERSPSASLHRRRSSQDVVRRRSNSSQSLLSHQIRLSADWSDYETTPQMNGNQRRLSDTPADNMSTVSEEERAHTKSMETFLTKADLWSGAQVIQSVQDLNSEILQFAASAVELCTFAKQRPTVPKMSQTQNDVSSRLGVSLTRTLHARDHSQDPMLVQIALQGCISYCISRALSSFCIGYQSKANITLTQLYAHMFQSEPQPTSSRWRALAHKHIHGLHPELGDYAVNEMTDTIFRWSLDLFLICGNTGPQSFREAFRTRFGSQVKRISKSACRVAQIIREEIISTNFEIIGADSGRTFDAKEMVDAFEDYGTPRGTVLCTTELGLRCSTNKPLIWSPRHRGKRTSSGDYYFDPKLSWSRRWTCSINDNVANRTTRLAQNLSCCFCLTIICILSPPRLGHFHHANPVILFIIGCECQNREGGGEHEAASKPAQIHLGLYRPSRLWKPPPSQTQKHPLSRKGTRKQEKFDRKKRRADHVATRPSKPGEAHVDGPDAKRRKTVHDQDHVERSQKTRTHGSDASTSTPRLTALDKLALQSTRTAPKPASHTPRSREEADEDARIAYLEGKLGYSTGGRRNTVDEADGLSDLLDFANELEVSLLDLSDASSGRDSLDDDLDTRHIPTDDQTEAEDSDNSDEWTGFGTGDNDLPQGHQDTHVKESEARPPGRYIPPGLRKESGTTQGEDMVKLARQLKGLINRMSEQNMAPVLDAIEQLYRSHRRHDVTSTLTTLMIDGISSHAMLLDSFVVLHAAFISSLHRLIGVEFAAFVVQNVVSAYERHLRDYESDVTDVTTQTEERGKECSNLIVLLSELYNFQVISCILLYDIIKDLLRQNALRVPSSGQQLRQDDPSALKDIVTLAQSSIANQGGSLSSRTKFMIETLTNLKNNKIKKSATQHQGGDAVERMKKFLSGLGKKRHVQAHEALRVSLDDLRAAETKGKWWLVGAAWGGDPLVDQQRATSTQQNEADAEDISNTALVKLARKQGMNTDIRRSIFVVLMSSDDYLDACERLAQLNLSEVQQREIVRVILHCCGNEKSYNPYYALVCQQLCQRSHAYKITLQFCLWDFFRELGETNVGGAEVIKNLKHDDGRFDHQTVSSSRTKNLAKAYGWWIAKDCCSITVLKPVDVTLLKPHTRTFLRELLVQIFVASQVSSPVLTDDYSEQTSRNRGAVEDVFIKATKTENLGLGLIFFLSNAFRGEEGLLGWASALAKETLQTGMNEIPRL</sequence>
<feature type="coiled-coil region" evidence="4">
    <location>
        <begin position="105"/>
        <end position="139"/>
    </location>
</feature>
<feature type="compositionally biased region" description="Polar residues" evidence="5">
    <location>
        <begin position="206"/>
        <end position="229"/>
    </location>
</feature>
<dbReference type="PANTHER" id="PTHR18034">
    <property type="entry name" value="CELL CYCLE CONTROL PROTEIN CWF22-RELATED"/>
    <property type="match status" value="1"/>
</dbReference>
<keyword evidence="3" id="KW-0539">Nucleus</keyword>
<organism evidence="7 8">
    <name type="scientific">Boletus reticuloceps</name>
    <dbReference type="NCBI Taxonomy" id="495285"/>
    <lineage>
        <taxon>Eukaryota</taxon>
        <taxon>Fungi</taxon>
        <taxon>Dikarya</taxon>
        <taxon>Basidiomycota</taxon>
        <taxon>Agaricomycotina</taxon>
        <taxon>Agaricomycetes</taxon>
        <taxon>Agaricomycetidae</taxon>
        <taxon>Boletales</taxon>
        <taxon>Boletineae</taxon>
        <taxon>Boletaceae</taxon>
        <taxon>Boletoideae</taxon>
        <taxon>Boletus</taxon>
    </lineage>
</organism>
<dbReference type="InterPro" id="IPR050781">
    <property type="entry name" value="CWC22_splicing_factor"/>
</dbReference>
<dbReference type="InterPro" id="IPR016024">
    <property type="entry name" value="ARM-type_fold"/>
</dbReference>
<gene>
    <name evidence="7" type="ORF">JVT61DRAFT_4447</name>
</gene>
<proteinExistence type="inferred from homology"/>
<dbReference type="SMART" id="SM00544">
    <property type="entry name" value="MA3"/>
    <property type="match status" value="1"/>
</dbReference>
<feature type="region of interest" description="Disordered" evidence="5">
    <location>
        <begin position="769"/>
        <end position="843"/>
    </location>
</feature>
<name>A0A8I2YLK6_9AGAM</name>
<dbReference type="InterPro" id="IPR003890">
    <property type="entry name" value="MIF4G-like_typ-3"/>
</dbReference>
<feature type="domain" description="MI" evidence="6">
    <location>
        <begin position="1152"/>
        <end position="1291"/>
    </location>
</feature>
<keyword evidence="8" id="KW-1185">Reference proteome</keyword>
<evidence type="ECO:0000256" key="1">
    <source>
        <dbReference type="ARBA" id="ARBA00004604"/>
    </source>
</evidence>
<comment type="caution">
    <text evidence="7">The sequence shown here is derived from an EMBL/GenBank/DDBJ whole genome shotgun (WGS) entry which is preliminary data.</text>
</comment>
<dbReference type="Proteomes" id="UP000683000">
    <property type="component" value="Unassembled WGS sequence"/>
</dbReference>
<dbReference type="Pfam" id="PF02847">
    <property type="entry name" value="MA3"/>
    <property type="match status" value="1"/>
</dbReference>
<dbReference type="SUPFAM" id="SSF48371">
    <property type="entry name" value="ARM repeat"/>
    <property type="match status" value="1"/>
</dbReference>
<comment type="subcellular location">
    <subcellularLocation>
        <location evidence="1">Nucleus</location>
        <location evidence="1">Nucleolus</location>
    </subcellularLocation>
</comment>
<feature type="region of interest" description="Disordered" evidence="5">
    <location>
        <begin position="605"/>
        <end position="721"/>
    </location>
</feature>
<dbReference type="GO" id="GO:0042274">
    <property type="term" value="P:ribosomal small subunit biogenesis"/>
    <property type="evidence" value="ECO:0007669"/>
    <property type="project" value="TreeGrafter"/>
</dbReference>
<dbReference type="PROSITE" id="PS51366">
    <property type="entry name" value="MI"/>
    <property type="match status" value="1"/>
</dbReference>
<feature type="region of interest" description="Disordered" evidence="5">
    <location>
        <begin position="168"/>
        <end position="229"/>
    </location>
</feature>
<protein>
    <recommendedName>
        <fullName evidence="6">MI domain-containing protein</fullName>
    </recommendedName>
</protein>
<feature type="compositionally biased region" description="Basic and acidic residues" evidence="5">
    <location>
        <begin position="817"/>
        <end position="828"/>
    </location>
</feature>
<feature type="compositionally biased region" description="Acidic residues" evidence="5">
    <location>
        <begin position="789"/>
        <end position="800"/>
    </location>
</feature>
<evidence type="ECO:0000256" key="2">
    <source>
        <dbReference type="ARBA" id="ARBA00006856"/>
    </source>
</evidence>
<dbReference type="Gene3D" id="1.25.40.180">
    <property type="match status" value="1"/>
</dbReference>
<feature type="compositionally biased region" description="Basic and acidic residues" evidence="5">
    <location>
        <begin position="640"/>
        <end position="675"/>
    </location>
</feature>
<reference evidence="7" key="1">
    <citation type="submission" date="2021-03" db="EMBL/GenBank/DDBJ databases">
        <title>Evolutionary innovations through gain and loss of genes in the ectomycorrhizal Boletales.</title>
        <authorList>
            <person name="Wu G."/>
            <person name="Miyauchi S."/>
            <person name="Morin E."/>
            <person name="Yang Z.-L."/>
            <person name="Xu J."/>
            <person name="Martin F.M."/>
        </authorList>
    </citation>
    <scope>NUCLEOTIDE SEQUENCE</scope>
    <source>
        <strain evidence="7">BR01</strain>
    </source>
</reference>
<evidence type="ECO:0000313" key="8">
    <source>
        <dbReference type="Proteomes" id="UP000683000"/>
    </source>
</evidence>
<evidence type="ECO:0000313" key="7">
    <source>
        <dbReference type="EMBL" id="KAG6374410.1"/>
    </source>
</evidence>
<evidence type="ECO:0000256" key="5">
    <source>
        <dbReference type="SAM" id="MobiDB-lite"/>
    </source>
</evidence>
<dbReference type="OrthoDB" id="361797at2759"/>
<dbReference type="InterPro" id="IPR003891">
    <property type="entry name" value="Initiation_fac_eIF4g_MI"/>
</dbReference>
<dbReference type="GO" id="GO:0005730">
    <property type="term" value="C:nucleolus"/>
    <property type="evidence" value="ECO:0007669"/>
    <property type="project" value="UniProtKB-SubCell"/>
</dbReference>
<dbReference type="GO" id="GO:0003723">
    <property type="term" value="F:RNA binding"/>
    <property type="evidence" value="ECO:0007669"/>
    <property type="project" value="InterPro"/>
</dbReference>
<keyword evidence="4" id="KW-0175">Coiled coil</keyword>
<comment type="similarity">
    <text evidence="2">Belongs to the CWC22 family.</text>
</comment>
<dbReference type="Pfam" id="PF02854">
    <property type="entry name" value="MIF4G"/>
    <property type="match status" value="1"/>
</dbReference>
<dbReference type="PANTHER" id="PTHR18034:SF4">
    <property type="entry name" value="NUCLEOLAR MIF4G DOMAIN-CONTAINING PROTEIN 1"/>
    <property type="match status" value="1"/>
</dbReference>
<evidence type="ECO:0000256" key="3">
    <source>
        <dbReference type="ARBA" id="ARBA00023242"/>
    </source>
</evidence>
<dbReference type="EMBL" id="JAGFBS010000018">
    <property type="protein sequence ID" value="KAG6374410.1"/>
    <property type="molecule type" value="Genomic_DNA"/>
</dbReference>
<accession>A0A8I2YLK6</accession>
<evidence type="ECO:0000259" key="6">
    <source>
        <dbReference type="PROSITE" id="PS51366"/>
    </source>
</evidence>